<evidence type="ECO:0000313" key="2">
    <source>
        <dbReference type="EMBL" id="USW58541.1"/>
    </source>
</evidence>
<feature type="transmembrane region" description="Helical" evidence="1">
    <location>
        <begin position="223"/>
        <end position="242"/>
    </location>
</feature>
<feature type="transmembrane region" description="Helical" evidence="1">
    <location>
        <begin position="178"/>
        <end position="198"/>
    </location>
</feature>
<name>A0A9Q9B8Y5_9PEZI</name>
<gene>
    <name evidence="2" type="ORF">Slin15195_G118600</name>
</gene>
<keyword evidence="1" id="KW-1133">Transmembrane helix</keyword>
<feature type="transmembrane region" description="Helical" evidence="1">
    <location>
        <begin position="6"/>
        <end position="26"/>
    </location>
</feature>
<evidence type="ECO:0000313" key="3">
    <source>
        <dbReference type="Proteomes" id="UP001056384"/>
    </source>
</evidence>
<dbReference type="Proteomes" id="UP001056384">
    <property type="component" value="Chromosome 11"/>
</dbReference>
<dbReference type="PANTHER" id="PTHR39470:SF1">
    <property type="entry name" value="CHORISMATE SYNTHASE PROTEIN"/>
    <property type="match status" value="1"/>
</dbReference>
<keyword evidence="1" id="KW-0472">Membrane</keyword>
<reference evidence="2" key="1">
    <citation type="submission" date="2022-06" db="EMBL/GenBank/DDBJ databases">
        <title>Complete genome sequences of two strains of the flax pathogen Septoria linicola.</title>
        <authorList>
            <person name="Lapalu N."/>
            <person name="Simon A."/>
            <person name="Demenou B."/>
            <person name="Paumier D."/>
            <person name="Guillot M.-P."/>
            <person name="Gout L."/>
            <person name="Valade R."/>
        </authorList>
    </citation>
    <scope>NUCLEOTIDE SEQUENCE</scope>
    <source>
        <strain evidence="2">SE15195</strain>
    </source>
</reference>
<sequence length="346" mass="38273">MVSWGTVQSLVLFFGPLVLPKAIAYYKSIKNKPASQIKPLQQRTSYALAILFVSGLVAFLTTLPLFSPENVFRVTKSRLHTSGGVLLTRLQAVRSLTPADEKLREIFDAGGLEVRLLYARYGPEVLLNNTLGKAGEISMGRNFLIYAVPSLVAPHLLHLIALGVATSGLLSGKEGARWRTIAIIAGLLLGVVEVYWVANYDDTSNLQSVKFNDIDFVYWKMQVYRGFAIAATDGLLGWVIWLQATGRAFLAVAPASERILDHAQRLESILLRARGVGVVRNGSVRDASLRRKVEDYWTKESEIMKDVMEQPEVLEAQRNALRRIDSVGTGREAEQFIDHVLGIPPA</sequence>
<organism evidence="2 3">
    <name type="scientific">Septoria linicola</name>
    <dbReference type="NCBI Taxonomy" id="215465"/>
    <lineage>
        <taxon>Eukaryota</taxon>
        <taxon>Fungi</taxon>
        <taxon>Dikarya</taxon>
        <taxon>Ascomycota</taxon>
        <taxon>Pezizomycotina</taxon>
        <taxon>Dothideomycetes</taxon>
        <taxon>Dothideomycetidae</taxon>
        <taxon>Mycosphaerellales</taxon>
        <taxon>Mycosphaerellaceae</taxon>
        <taxon>Septoria</taxon>
    </lineage>
</organism>
<accession>A0A9Q9B8Y5</accession>
<keyword evidence="3" id="KW-1185">Reference proteome</keyword>
<dbReference type="EMBL" id="CP099428">
    <property type="protein sequence ID" value="USW58541.1"/>
    <property type="molecule type" value="Genomic_DNA"/>
</dbReference>
<feature type="transmembrane region" description="Helical" evidence="1">
    <location>
        <begin position="143"/>
        <end position="166"/>
    </location>
</feature>
<dbReference type="AlphaFoldDB" id="A0A9Q9B8Y5"/>
<protein>
    <submittedName>
        <fullName evidence="2">Uncharacterized protein</fullName>
    </submittedName>
</protein>
<dbReference type="OrthoDB" id="4218123at2759"/>
<keyword evidence="1" id="KW-0812">Transmembrane</keyword>
<evidence type="ECO:0000256" key="1">
    <source>
        <dbReference type="SAM" id="Phobius"/>
    </source>
</evidence>
<dbReference type="PANTHER" id="PTHR39470">
    <property type="entry name" value="CHROMOSOME 10, WHOLE GENOME SHOTGUN SEQUENCE"/>
    <property type="match status" value="1"/>
</dbReference>
<proteinExistence type="predicted"/>
<feature type="transmembrane region" description="Helical" evidence="1">
    <location>
        <begin position="46"/>
        <end position="66"/>
    </location>
</feature>